<feature type="region of interest" description="Disordered" evidence="1">
    <location>
        <begin position="1"/>
        <end position="459"/>
    </location>
</feature>
<dbReference type="EMBL" id="MVFC01000040">
    <property type="protein sequence ID" value="OON72240.1"/>
    <property type="molecule type" value="Genomic_DNA"/>
</dbReference>
<dbReference type="AlphaFoldDB" id="A0A1V4A183"/>
<feature type="compositionally biased region" description="Low complexity" evidence="1">
    <location>
        <begin position="418"/>
        <end position="432"/>
    </location>
</feature>
<gene>
    <name evidence="2" type="ORF">B1H18_30475</name>
</gene>
<feature type="compositionally biased region" description="Gly residues" evidence="1">
    <location>
        <begin position="159"/>
        <end position="174"/>
    </location>
</feature>
<dbReference type="RefSeq" id="WP_077973665.1">
    <property type="nucleotide sequence ID" value="NZ_CP045178.1"/>
</dbReference>
<feature type="compositionally biased region" description="Low complexity" evidence="1">
    <location>
        <begin position="208"/>
        <end position="237"/>
    </location>
</feature>
<feature type="compositionally biased region" description="Low complexity" evidence="1">
    <location>
        <begin position="146"/>
        <end position="158"/>
    </location>
</feature>
<dbReference type="STRING" id="83656.B1H18_30475"/>
<proteinExistence type="predicted"/>
<feature type="compositionally biased region" description="Pro residues" evidence="1">
    <location>
        <begin position="312"/>
        <end position="327"/>
    </location>
</feature>
<dbReference type="Proteomes" id="UP000190539">
    <property type="component" value="Unassembled WGS sequence"/>
</dbReference>
<comment type="caution">
    <text evidence="2">The sequence shown here is derived from an EMBL/GenBank/DDBJ whole genome shotgun (WGS) entry which is preliminary data.</text>
</comment>
<feature type="compositionally biased region" description="Gly residues" evidence="1">
    <location>
        <begin position="439"/>
        <end position="456"/>
    </location>
</feature>
<dbReference type="OrthoDB" id="3763497at2"/>
<organism evidence="2 3">
    <name type="scientific">Streptomyces tsukubensis</name>
    <dbReference type="NCBI Taxonomy" id="83656"/>
    <lineage>
        <taxon>Bacteria</taxon>
        <taxon>Bacillati</taxon>
        <taxon>Actinomycetota</taxon>
        <taxon>Actinomycetes</taxon>
        <taxon>Kitasatosporales</taxon>
        <taxon>Streptomycetaceae</taxon>
        <taxon>Streptomyces</taxon>
    </lineage>
</organism>
<feature type="region of interest" description="Disordered" evidence="1">
    <location>
        <begin position="616"/>
        <end position="638"/>
    </location>
</feature>
<evidence type="ECO:0000256" key="1">
    <source>
        <dbReference type="SAM" id="MobiDB-lite"/>
    </source>
</evidence>
<reference evidence="2 3" key="1">
    <citation type="submission" date="2017-02" db="EMBL/GenBank/DDBJ databases">
        <title>Draft Genome Sequence of Streptomyces tsukubaensis F601, a Producer of the immunosuppressant tacrolimus FK506.</title>
        <authorList>
            <person name="Zong G."/>
            <person name="Zhong C."/>
            <person name="Fu J."/>
            <person name="Qin R."/>
            <person name="Cao G."/>
        </authorList>
    </citation>
    <scope>NUCLEOTIDE SEQUENCE [LARGE SCALE GENOMIC DNA]</scope>
    <source>
        <strain evidence="2 3">F601</strain>
    </source>
</reference>
<sequence>MTQSGQGEEPRPSQARRAHEGVVLPADGSDPLPPGTAGIQQPPEVGGTWGQPWGPESARAVGGGQPPRPLPPYEPSSPADVQTQGRHAGGGRHSAAPMPAAGPSSGVQAYEGQPYGGPSYGSGPLDGQNHSGQYHDGRTQDGQNHGGQPYAGQPYSGQPYGGQAYGGQTYGGPEGGPPGYGPADAGGGPRHSQGSGLPAPQGQPQPSPYDQASQPPAAYAQQSQNPYGGPGAQPYQGAGTGPLPPAGQFGGTVSPGVPMPPAAPGGDGDATQFIAPIPAAPGGDGDATQFIAPIPAAPGGDGDATQFIAPIPGGPSPNNPGALPPEAPSDATTFLGRTRPQGAPGSDGDATQYIAPVPAAPPSYGGAPTDDHRPPPAEFDSLFRTERPVRGGPGGPPPETAAPGSTQQLPRVDPDAPAPGGAPAGSFVPGFGDRQSPPDGGGRSAARSGGGRGGRSGSNKLPLIAAVVVGCAVLGLGAGALLSGGDDDDKGHTAPVSATAPADEDGKDKPSPSPSVDPVKEQAVELDKLLGDSNNSRDAVVKSVANIRTCTALGQAATDLRNAAKQRSDLVTRLSRLSVDKLPQQAELKAALTQAWQASASADNHYAAWADQTGRKGGCHKGHARSTGQTGAANKASGTATAAKDKAAGLWNSIASSYGLTQRDKGQL</sequence>
<evidence type="ECO:0000313" key="2">
    <source>
        <dbReference type="EMBL" id="OON72240.1"/>
    </source>
</evidence>
<feature type="compositionally biased region" description="Low complexity" evidence="1">
    <location>
        <begin position="93"/>
        <end position="106"/>
    </location>
</feature>
<feature type="compositionally biased region" description="Pro residues" evidence="1">
    <location>
        <begin position="66"/>
        <end position="75"/>
    </location>
</feature>
<name>A0A1V4A183_9ACTN</name>
<feature type="region of interest" description="Disordered" evidence="1">
    <location>
        <begin position="484"/>
        <end position="520"/>
    </location>
</feature>
<keyword evidence="3" id="KW-1185">Reference proteome</keyword>
<feature type="compositionally biased region" description="Basic and acidic residues" evidence="1">
    <location>
        <begin position="369"/>
        <end position="389"/>
    </location>
</feature>
<accession>A0A1V4A183</accession>
<protein>
    <submittedName>
        <fullName evidence="2">Uncharacterized protein</fullName>
    </submittedName>
</protein>
<evidence type="ECO:0000313" key="3">
    <source>
        <dbReference type="Proteomes" id="UP000190539"/>
    </source>
</evidence>